<evidence type="ECO:0000259" key="1">
    <source>
        <dbReference type="Pfam" id="PF01498"/>
    </source>
</evidence>
<feature type="non-terminal residue" evidence="2">
    <location>
        <position position="190"/>
    </location>
</feature>
<dbReference type="AlphaFoldDB" id="A0A0S4IVR9"/>
<dbReference type="EMBL" id="CYKH01000529">
    <property type="protein sequence ID" value="CUG04966.1"/>
    <property type="molecule type" value="Genomic_DNA"/>
</dbReference>
<accession>A0A0S4IVR9</accession>
<dbReference type="Gene3D" id="3.30.420.10">
    <property type="entry name" value="Ribonuclease H-like superfamily/Ribonuclease H"/>
    <property type="match status" value="1"/>
</dbReference>
<dbReference type="Proteomes" id="UP000051952">
    <property type="component" value="Unassembled WGS sequence"/>
</dbReference>
<dbReference type="GO" id="GO:0003677">
    <property type="term" value="F:DNA binding"/>
    <property type="evidence" value="ECO:0007669"/>
    <property type="project" value="InterPro"/>
</dbReference>
<dbReference type="Pfam" id="PF01498">
    <property type="entry name" value="HTH_Tnp_Tc3_2"/>
    <property type="match status" value="1"/>
</dbReference>
<evidence type="ECO:0000313" key="2">
    <source>
        <dbReference type="EMBL" id="CUG04966.1"/>
    </source>
</evidence>
<dbReference type="InterPro" id="IPR036397">
    <property type="entry name" value="RNaseH_sf"/>
</dbReference>
<feature type="domain" description="Transposase Tc1-like" evidence="1">
    <location>
        <begin position="16"/>
        <end position="72"/>
    </location>
</feature>
<proteinExistence type="predicted"/>
<dbReference type="InterPro" id="IPR002492">
    <property type="entry name" value="Transposase_Tc1-like"/>
</dbReference>
<sequence length="190" mass="21513">AALMKKKDARGMPIDNSCRAIVHSLREKGFKTSRTTVFTDLKALGFSSRFRGKTPFLTDEKKEKRVEFCRRFATSGAPAIFNCNETVLRCWCPHGENPPARITERWTATAHVWGVVGVGWRKLVFLGTDKVTGEGYVDTLRRYLLPAWKREVLRQPGLLFMQDGAPAHTSKVAKKALEKWRVAVLSPWPP</sequence>
<evidence type="ECO:0000313" key="3">
    <source>
        <dbReference type="Proteomes" id="UP000051952"/>
    </source>
</evidence>
<name>A0A0S4IVR9_BODSA</name>
<reference evidence="3" key="1">
    <citation type="submission" date="2015-09" db="EMBL/GenBank/DDBJ databases">
        <authorList>
            <consortium name="Pathogen Informatics"/>
        </authorList>
    </citation>
    <scope>NUCLEOTIDE SEQUENCE [LARGE SCALE GENOMIC DNA]</scope>
    <source>
        <strain evidence="3">Lake Konstanz</strain>
    </source>
</reference>
<dbReference type="GO" id="GO:0015074">
    <property type="term" value="P:DNA integration"/>
    <property type="evidence" value="ECO:0007669"/>
    <property type="project" value="InterPro"/>
</dbReference>
<keyword evidence="3" id="KW-1185">Reference proteome</keyword>
<dbReference type="GO" id="GO:0006313">
    <property type="term" value="P:DNA transposition"/>
    <property type="evidence" value="ECO:0007669"/>
    <property type="project" value="InterPro"/>
</dbReference>
<dbReference type="VEuPathDB" id="TriTrypDB:BSAL_70700"/>
<gene>
    <name evidence="2" type="ORF">BSAL_70700</name>
</gene>
<feature type="non-terminal residue" evidence="2">
    <location>
        <position position="1"/>
    </location>
</feature>
<organism evidence="2 3">
    <name type="scientific">Bodo saltans</name>
    <name type="common">Flagellated protozoan</name>
    <dbReference type="NCBI Taxonomy" id="75058"/>
    <lineage>
        <taxon>Eukaryota</taxon>
        <taxon>Discoba</taxon>
        <taxon>Euglenozoa</taxon>
        <taxon>Kinetoplastea</taxon>
        <taxon>Metakinetoplastina</taxon>
        <taxon>Eubodonida</taxon>
        <taxon>Bodonidae</taxon>
        <taxon>Bodo</taxon>
    </lineage>
</organism>
<dbReference type="OrthoDB" id="6722168at2759"/>
<protein>
    <recommendedName>
        <fullName evidence="1">Transposase Tc1-like domain-containing protein</fullName>
    </recommendedName>
</protein>